<name>A0AAW0GDJ0_9APHY</name>
<dbReference type="EMBL" id="JASBNA010000006">
    <property type="protein sequence ID" value="KAK7690502.1"/>
    <property type="molecule type" value="Genomic_DNA"/>
</dbReference>
<proteinExistence type="predicted"/>
<accession>A0AAW0GDJ0</accession>
<organism evidence="1 2">
    <name type="scientific">Cerrena zonata</name>
    <dbReference type="NCBI Taxonomy" id="2478898"/>
    <lineage>
        <taxon>Eukaryota</taxon>
        <taxon>Fungi</taxon>
        <taxon>Dikarya</taxon>
        <taxon>Basidiomycota</taxon>
        <taxon>Agaricomycotina</taxon>
        <taxon>Agaricomycetes</taxon>
        <taxon>Polyporales</taxon>
        <taxon>Cerrenaceae</taxon>
        <taxon>Cerrena</taxon>
    </lineage>
</organism>
<keyword evidence="2" id="KW-1185">Reference proteome</keyword>
<evidence type="ECO:0000313" key="2">
    <source>
        <dbReference type="Proteomes" id="UP001385951"/>
    </source>
</evidence>
<reference evidence="1 2" key="1">
    <citation type="submission" date="2022-09" db="EMBL/GenBank/DDBJ databases">
        <authorList>
            <person name="Palmer J.M."/>
        </authorList>
    </citation>
    <scope>NUCLEOTIDE SEQUENCE [LARGE SCALE GENOMIC DNA]</scope>
    <source>
        <strain evidence="1 2">DSM 7382</strain>
    </source>
</reference>
<gene>
    <name evidence="1" type="ORF">QCA50_005600</name>
</gene>
<evidence type="ECO:0000313" key="1">
    <source>
        <dbReference type="EMBL" id="KAK7690502.1"/>
    </source>
</evidence>
<evidence type="ECO:0008006" key="3">
    <source>
        <dbReference type="Google" id="ProtNLM"/>
    </source>
</evidence>
<sequence length="209" mass="23525">MLSECSDIFRDMFEVAQPNSSDSRFYDGSSVVHLSETMNEVVVFLQIIYSHGNHPYLGEIDKPAPMQWVSTLLKLGEKYQAKSMLDGAMRRLRLACPMSRDGFENAIIEYRGGGVAISILNLAHTHGLSRLLPVAYYLCCQLPINMLVNRVNLEDGTVVRLTSKDLTRCLRGRGTNYCKESHSTYITACGSPRCRFGMWNVCTKNDVSR</sequence>
<comment type="caution">
    <text evidence="1">The sequence shown here is derived from an EMBL/GenBank/DDBJ whole genome shotgun (WGS) entry which is preliminary data.</text>
</comment>
<protein>
    <recommendedName>
        <fullName evidence="3">BTB domain-containing protein</fullName>
    </recommendedName>
</protein>
<dbReference type="AlphaFoldDB" id="A0AAW0GDJ0"/>
<dbReference type="Proteomes" id="UP001385951">
    <property type="component" value="Unassembled WGS sequence"/>
</dbReference>